<organism evidence="1 2">
    <name type="scientific">Cognatilysobacter xinjiangensis</name>
    <dbReference type="NCBI Taxonomy" id="546892"/>
    <lineage>
        <taxon>Bacteria</taxon>
        <taxon>Pseudomonadati</taxon>
        <taxon>Pseudomonadota</taxon>
        <taxon>Gammaproteobacteria</taxon>
        <taxon>Lysobacterales</taxon>
        <taxon>Lysobacteraceae</taxon>
        <taxon>Cognatilysobacter</taxon>
    </lineage>
</organism>
<evidence type="ECO:0000313" key="1">
    <source>
        <dbReference type="EMBL" id="GGZ64838.1"/>
    </source>
</evidence>
<comment type="caution">
    <text evidence="1">The sequence shown here is derived from an EMBL/GenBank/DDBJ whole genome shotgun (WGS) entry which is preliminary data.</text>
</comment>
<reference evidence="2" key="1">
    <citation type="journal article" date="2019" name="Int. J. Syst. Evol. Microbiol.">
        <title>The Global Catalogue of Microorganisms (GCM) 10K type strain sequencing project: providing services to taxonomists for standard genome sequencing and annotation.</title>
        <authorList>
            <consortium name="The Broad Institute Genomics Platform"/>
            <consortium name="The Broad Institute Genome Sequencing Center for Infectious Disease"/>
            <person name="Wu L."/>
            <person name="Ma J."/>
        </authorList>
    </citation>
    <scope>NUCLEOTIDE SEQUENCE [LARGE SCALE GENOMIC DNA]</scope>
    <source>
        <strain evidence="2">KCTC 22558</strain>
    </source>
</reference>
<proteinExistence type="predicted"/>
<dbReference type="RefSeq" id="WP_189449177.1">
    <property type="nucleotide sequence ID" value="NZ_BMXY01000002.1"/>
</dbReference>
<evidence type="ECO:0000313" key="2">
    <source>
        <dbReference type="Proteomes" id="UP000643403"/>
    </source>
</evidence>
<dbReference type="Proteomes" id="UP000643403">
    <property type="component" value="Unassembled WGS sequence"/>
</dbReference>
<sequence>MDRDDAPPARDGLIDGLLEAAAALLERRPSTHLLAELQPLLAALAPQAPVSTPRFIDRLLGRDLVRAAHPDPVDGRVRLHLQRSAVHAEAVEAHVGALDDSLRAIDAWLAMPPAATNAAAANEARRAEALHAAALTTRGQLALARATALAILDQHRHLRDLLVPLWRQALAAEAAGAHAEAAQGLAELRASLGHRLHELQAAASPSSRPESTT</sequence>
<dbReference type="EMBL" id="BMXY01000002">
    <property type="protein sequence ID" value="GGZ64838.1"/>
    <property type="molecule type" value="Genomic_DNA"/>
</dbReference>
<protein>
    <submittedName>
        <fullName evidence="1">Uncharacterized protein</fullName>
    </submittedName>
</protein>
<name>A0ABQ3C5J4_9GAMM</name>
<accession>A0ABQ3C5J4</accession>
<keyword evidence="2" id="KW-1185">Reference proteome</keyword>
<gene>
    <name evidence="1" type="ORF">GCM10008101_18220</name>
</gene>